<comment type="caution">
    <text evidence="2">The sequence shown here is derived from an EMBL/GenBank/DDBJ whole genome shotgun (WGS) entry which is preliminary data.</text>
</comment>
<dbReference type="EMBL" id="JAGTJR010000004">
    <property type="protein sequence ID" value="KAH7061325.1"/>
    <property type="molecule type" value="Genomic_DNA"/>
</dbReference>
<protein>
    <submittedName>
        <fullName evidence="2">Uncharacterized protein</fullName>
    </submittedName>
</protein>
<evidence type="ECO:0000256" key="1">
    <source>
        <dbReference type="SAM" id="SignalP"/>
    </source>
</evidence>
<gene>
    <name evidence="2" type="ORF">B0J12DRAFT_647480</name>
</gene>
<keyword evidence="3" id="KW-1185">Reference proteome</keyword>
<sequence>MAFCPLATIILLESEHTLSAPGDAKECNVTPDLSRTVADVGGYCGDNPSRYCRSQRQPAVGIAKLVYTRAAGCGGELGSEGPRILHHRRLMPRATPLRGQMVYKEW</sequence>
<organism evidence="2 3">
    <name type="scientific">Macrophomina phaseolina</name>
    <dbReference type="NCBI Taxonomy" id="35725"/>
    <lineage>
        <taxon>Eukaryota</taxon>
        <taxon>Fungi</taxon>
        <taxon>Dikarya</taxon>
        <taxon>Ascomycota</taxon>
        <taxon>Pezizomycotina</taxon>
        <taxon>Dothideomycetes</taxon>
        <taxon>Dothideomycetes incertae sedis</taxon>
        <taxon>Botryosphaeriales</taxon>
        <taxon>Botryosphaeriaceae</taxon>
        <taxon>Macrophomina</taxon>
    </lineage>
</organism>
<proteinExistence type="predicted"/>
<name>A0ABQ8GPC4_9PEZI</name>
<feature type="signal peptide" evidence="1">
    <location>
        <begin position="1"/>
        <end position="19"/>
    </location>
</feature>
<reference evidence="2 3" key="1">
    <citation type="journal article" date="2021" name="Nat. Commun.">
        <title>Genetic determinants of endophytism in the Arabidopsis root mycobiome.</title>
        <authorList>
            <person name="Mesny F."/>
            <person name="Miyauchi S."/>
            <person name="Thiergart T."/>
            <person name="Pickel B."/>
            <person name="Atanasova L."/>
            <person name="Karlsson M."/>
            <person name="Huettel B."/>
            <person name="Barry K.W."/>
            <person name="Haridas S."/>
            <person name="Chen C."/>
            <person name="Bauer D."/>
            <person name="Andreopoulos W."/>
            <person name="Pangilinan J."/>
            <person name="LaButti K."/>
            <person name="Riley R."/>
            <person name="Lipzen A."/>
            <person name="Clum A."/>
            <person name="Drula E."/>
            <person name="Henrissat B."/>
            <person name="Kohler A."/>
            <person name="Grigoriev I.V."/>
            <person name="Martin F.M."/>
            <person name="Hacquard S."/>
        </authorList>
    </citation>
    <scope>NUCLEOTIDE SEQUENCE [LARGE SCALE GENOMIC DNA]</scope>
    <source>
        <strain evidence="2 3">MPI-SDFR-AT-0080</strain>
    </source>
</reference>
<keyword evidence="1" id="KW-0732">Signal</keyword>
<dbReference type="Proteomes" id="UP000774617">
    <property type="component" value="Unassembled WGS sequence"/>
</dbReference>
<evidence type="ECO:0000313" key="2">
    <source>
        <dbReference type="EMBL" id="KAH7061325.1"/>
    </source>
</evidence>
<evidence type="ECO:0000313" key="3">
    <source>
        <dbReference type="Proteomes" id="UP000774617"/>
    </source>
</evidence>
<accession>A0ABQ8GPC4</accession>
<feature type="chain" id="PRO_5045673185" evidence="1">
    <location>
        <begin position="20"/>
        <end position="106"/>
    </location>
</feature>